<keyword evidence="3" id="KW-0732">Signal</keyword>
<evidence type="ECO:0000256" key="2">
    <source>
        <dbReference type="ARBA" id="ARBA00007639"/>
    </source>
</evidence>
<evidence type="ECO:0000313" key="6">
    <source>
        <dbReference type="Proteomes" id="UP000317839"/>
    </source>
</evidence>
<dbReference type="EMBL" id="VIKR01000002">
    <property type="protein sequence ID" value="TQV75651.1"/>
    <property type="molecule type" value="Genomic_DNA"/>
</dbReference>
<dbReference type="InterPro" id="IPR025997">
    <property type="entry name" value="SBP_2_dom"/>
</dbReference>
<comment type="subcellular location">
    <subcellularLocation>
        <location evidence="1">Cell envelope</location>
    </subcellularLocation>
</comment>
<dbReference type="Proteomes" id="UP000317839">
    <property type="component" value="Unassembled WGS sequence"/>
</dbReference>
<evidence type="ECO:0000256" key="3">
    <source>
        <dbReference type="ARBA" id="ARBA00022729"/>
    </source>
</evidence>
<dbReference type="PANTHER" id="PTHR46847">
    <property type="entry name" value="D-ALLOSE-BINDING PERIPLASMIC PROTEIN-RELATED"/>
    <property type="match status" value="1"/>
</dbReference>
<comment type="caution">
    <text evidence="5">The sequence shown here is derived from an EMBL/GenBank/DDBJ whole genome shotgun (WGS) entry which is preliminary data.</text>
</comment>
<protein>
    <submittedName>
        <fullName evidence="5">Sugar ABC transporter substrate-binding protein</fullName>
    </submittedName>
</protein>
<dbReference type="OrthoDB" id="9805127at2"/>
<dbReference type="Pfam" id="PF13407">
    <property type="entry name" value="Peripla_BP_4"/>
    <property type="match status" value="1"/>
</dbReference>
<dbReference type="InterPro" id="IPR028082">
    <property type="entry name" value="Peripla_BP_I"/>
</dbReference>
<keyword evidence="6" id="KW-1185">Reference proteome</keyword>
<sequence>MDHEAPEQLINLVDQIKLPLVLVDTLPEIFIKNKAVISGKKFIGYDNQLGGELAARALFEELKKLNQTPENIILLHAKEQQSCYQAFISALSIFNGAVNVQAYDCGWQRELAFAQIKAVIEAGKLKDFQGLFAANDEMAVGTIEAYCADQDLKSRFVIIGYEGSPTAMTLLQLKKMPLKNLIIQNGYNLGVKAVSLLERTISEQKKAHLMMRFYLLRLNNYRKFIVIGSHHFHQRHSASMHQDWSHLHQESTD</sequence>
<evidence type="ECO:0000259" key="4">
    <source>
        <dbReference type="Pfam" id="PF13407"/>
    </source>
</evidence>
<comment type="similarity">
    <text evidence="2">Belongs to the bacterial solute-binding protein 2 family.</text>
</comment>
<dbReference type="GO" id="GO:0055085">
    <property type="term" value="P:transmembrane transport"/>
    <property type="evidence" value="ECO:0007669"/>
    <property type="project" value="UniProtKB-ARBA"/>
</dbReference>
<dbReference type="RefSeq" id="WP_142942270.1">
    <property type="nucleotide sequence ID" value="NZ_VIKR01000002.1"/>
</dbReference>
<reference evidence="5 6" key="1">
    <citation type="submission" date="2019-06" db="EMBL/GenBank/DDBJ databases">
        <title>Draft genome of Aliikangiella marina GYP-15.</title>
        <authorList>
            <person name="Wang G."/>
        </authorList>
    </citation>
    <scope>NUCLEOTIDE SEQUENCE [LARGE SCALE GENOMIC DNA]</scope>
    <source>
        <strain evidence="5 6">GYP-15</strain>
    </source>
</reference>
<dbReference type="GO" id="GO:0030246">
    <property type="term" value="F:carbohydrate binding"/>
    <property type="evidence" value="ECO:0007669"/>
    <property type="project" value="UniProtKB-ARBA"/>
</dbReference>
<feature type="domain" description="Periplasmic binding protein" evidence="4">
    <location>
        <begin position="7"/>
        <end position="201"/>
    </location>
</feature>
<organism evidence="5 6">
    <name type="scientific">Aliikangiella marina</name>
    <dbReference type="NCBI Taxonomy" id="1712262"/>
    <lineage>
        <taxon>Bacteria</taxon>
        <taxon>Pseudomonadati</taxon>
        <taxon>Pseudomonadota</taxon>
        <taxon>Gammaproteobacteria</taxon>
        <taxon>Oceanospirillales</taxon>
        <taxon>Pleioneaceae</taxon>
        <taxon>Aliikangiella</taxon>
    </lineage>
</organism>
<dbReference type="AlphaFoldDB" id="A0A545TEQ5"/>
<dbReference type="SUPFAM" id="SSF53822">
    <property type="entry name" value="Periplasmic binding protein-like I"/>
    <property type="match status" value="1"/>
</dbReference>
<evidence type="ECO:0000313" key="5">
    <source>
        <dbReference type="EMBL" id="TQV75651.1"/>
    </source>
</evidence>
<accession>A0A545TEQ5</accession>
<dbReference type="PANTHER" id="PTHR46847:SF1">
    <property type="entry name" value="D-ALLOSE-BINDING PERIPLASMIC PROTEIN-RELATED"/>
    <property type="match status" value="1"/>
</dbReference>
<name>A0A545TEQ5_9GAMM</name>
<evidence type="ECO:0000256" key="1">
    <source>
        <dbReference type="ARBA" id="ARBA00004196"/>
    </source>
</evidence>
<proteinExistence type="inferred from homology"/>
<gene>
    <name evidence="5" type="ORF">FLL45_11210</name>
</gene>
<dbReference type="GO" id="GO:0030313">
    <property type="term" value="C:cell envelope"/>
    <property type="evidence" value="ECO:0007669"/>
    <property type="project" value="UniProtKB-SubCell"/>
</dbReference>
<dbReference type="Gene3D" id="3.40.50.2300">
    <property type="match status" value="2"/>
</dbReference>